<dbReference type="EMBL" id="JBFAUK010000001">
    <property type="protein sequence ID" value="MEV5505281.1"/>
    <property type="molecule type" value="Genomic_DNA"/>
</dbReference>
<keyword evidence="4" id="KW-1185">Reference proteome</keyword>
<evidence type="ECO:0000313" key="3">
    <source>
        <dbReference type="EMBL" id="MEV5505281.1"/>
    </source>
</evidence>
<feature type="transmembrane region" description="Helical" evidence="2">
    <location>
        <begin position="20"/>
        <end position="42"/>
    </location>
</feature>
<dbReference type="RefSeq" id="WP_109281303.1">
    <property type="nucleotide sequence ID" value="NZ_JBFAUK010000001.1"/>
</dbReference>
<feature type="region of interest" description="Disordered" evidence="1">
    <location>
        <begin position="48"/>
        <end position="74"/>
    </location>
</feature>
<evidence type="ECO:0000256" key="2">
    <source>
        <dbReference type="SAM" id="Phobius"/>
    </source>
</evidence>
<feature type="transmembrane region" description="Helical" evidence="2">
    <location>
        <begin position="110"/>
        <end position="129"/>
    </location>
</feature>
<keyword evidence="2" id="KW-0812">Transmembrane</keyword>
<dbReference type="Proteomes" id="UP001552594">
    <property type="component" value="Unassembled WGS sequence"/>
</dbReference>
<keyword evidence="2" id="KW-0472">Membrane</keyword>
<keyword evidence="2" id="KW-1133">Transmembrane helix</keyword>
<gene>
    <name evidence="3" type="ORF">AB0L16_02225</name>
</gene>
<evidence type="ECO:0000313" key="4">
    <source>
        <dbReference type="Proteomes" id="UP001552594"/>
    </source>
</evidence>
<reference evidence="3 4" key="1">
    <citation type="submission" date="2024-06" db="EMBL/GenBank/DDBJ databases">
        <title>The Natural Products Discovery Center: Release of the First 8490 Sequenced Strains for Exploring Actinobacteria Biosynthetic Diversity.</title>
        <authorList>
            <person name="Kalkreuter E."/>
            <person name="Kautsar S.A."/>
            <person name="Yang D."/>
            <person name="Bader C.D."/>
            <person name="Teijaro C.N."/>
            <person name="Fluegel L."/>
            <person name="Davis C.M."/>
            <person name="Simpson J.R."/>
            <person name="Lauterbach L."/>
            <person name="Steele A.D."/>
            <person name="Gui C."/>
            <person name="Meng S."/>
            <person name="Li G."/>
            <person name="Viehrig K."/>
            <person name="Ye F."/>
            <person name="Su P."/>
            <person name="Kiefer A.F."/>
            <person name="Nichols A."/>
            <person name="Cepeda A.J."/>
            <person name="Yan W."/>
            <person name="Fan B."/>
            <person name="Jiang Y."/>
            <person name="Adhikari A."/>
            <person name="Zheng C.-J."/>
            <person name="Schuster L."/>
            <person name="Cowan T.M."/>
            <person name="Smanski M.J."/>
            <person name="Chevrette M.G."/>
            <person name="De Carvalho L.P.S."/>
            <person name="Shen B."/>
        </authorList>
    </citation>
    <scope>NUCLEOTIDE SEQUENCE [LARGE SCALE GENOMIC DNA]</scope>
    <source>
        <strain evidence="3 4">NPDC052347</strain>
    </source>
</reference>
<evidence type="ECO:0000256" key="1">
    <source>
        <dbReference type="SAM" id="MobiDB-lite"/>
    </source>
</evidence>
<protein>
    <submittedName>
        <fullName evidence="3">Uncharacterized protein</fullName>
    </submittedName>
</protein>
<accession>A0ABV3JQV9</accession>
<proteinExistence type="predicted"/>
<organism evidence="3 4">
    <name type="scientific">Streptomyces orinoci</name>
    <name type="common">Streptoverticillium orinoci</name>
    <dbReference type="NCBI Taxonomy" id="67339"/>
    <lineage>
        <taxon>Bacteria</taxon>
        <taxon>Bacillati</taxon>
        <taxon>Actinomycetota</taxon>
        <taxon>Actinomycetes</taxon>
        <taxon>Kitasatosporales</taxon>
        <taxon>Streptomycetaceae</taxon>
        <taxon>Streptomyces</taxon>
    </lineage>
</organism>
<sequence length="134" mass="13455">MRYPSPGRHRQIPSTTRAALTALTLVALTTVLGALLLFAFMVPGSGRPVAAPDNGRNGGQADVPWSAGPTGDPLARAAQQPITVAPVSALPVAGDGHEPARSGPPMSSDMLLGAALVAVGSGVALAVLYRSRPG</sequence>
<comment type="caution">
    <text evidence="3">The sequence shown here is derived from an EMBL/GenBank/DDBJ whole genome shotgun (WGS) entry which is preliminary data.</text>
</comment>
<name>A0ABV3JQV9_STRON</name>